<dbReference type="InterPro" id="IPR001965">
    <property type="entry name" value="Znf_PHD"/>
</dbReference>
<dbReference type="SUPFAM" id="SSF57903">
    <property type="entry name" value="FYVE/PHD zinc finger"/>
    <property type="match status" value="1"/>
</dbReference>
<accession>W9QVE0</accession>
<dbReference type="STRING" id="981085.W9QVE0"/>
<feature type="domain" description="RING-type" evidence="7">
    <location>
        <begin position="783"/>
        <end position="825"/>
    </location>
</feature>
<feature type="compositionally biased region" description="Basic residues" evidence="5">
    <location>
        <begin position="643"/>
        <end position="667"/>
    </location>
</feature>
<feature type="compositionally biased region" description="Acidic residues" evidence="5">
    <location>
        <begin position="280"/>
        <end position="307"/>
    </location>
</feature>
<dbReference type="Pfam" id="PF00628">
    <property type="entry name" value="PHD"/>
    <property type="match status" value="1"/>
</dbReference>
<dbReference type="KEGG" id="mnt:21389660"/>
<evidence type="ECO:0000256" key="3">
    <source>
        <dbReference type="ARBA" id="ARBA00022833"/>
    </source>
</evidence>
<dbReference type="PANTHER" id="PTHR47177:SF3">
    <property type="entry name" value="F18C1.6 PROTEIN"/>
    <property type="match status" value="1"/>
</dbReference>
<feature type="compositionally biased region" description="Acidic residues" evidence="5">
    <location>
        <begin position="215"/>
        <end position="244"/>
    </location>
</feature>
<dbReference type="SMART" id="SM00249">
    <property type="entry name" value="PHD"/>
    <property type="match status" value="1"/>
</dbReference>
<feature type="compositionally biased region" description="Acidic residues" evidence="5">
    <location>
        <begin position="65"/>
        <end position="75"/>
    </location>
</feature>
<dbReference type="InterPro" id="IPR058746">
    <property type="entry name" value="Znf_RING-type_Topors"/>
</dbReference>
<gene>
    <name evidence="8" type="ORF">L484_006224</name>
</gene>
<dbReference type="Pfam" id="PF13639">
    <property type="entry name" value="zf-RING_2"/>
    <property type="match status" value="1"/>
</dbReference>
<reference evidence="9" key="1">
    <citation type="submission" date="2013-01" db="EMBL/GenBank/DDBJ databases">
        <title>Draft Genome Sequence of a Mulberry Tree, Morus notabilis C.K. Schneid.</title>
        <authorList>
            <person name="He N."/>
            <person name="Zhao S."/>
        </authorList>
    </citation>
    <scope>NUCLEOTIDE SEQUENCE</scope>
</reference>
<evidence type="ECO:0000259" key="7">
    <source>
        <dbReference type="PROSITE" id="PS50089"/>
    </source>
</evidence>
<feature type="compositionally biased region" description="Basic residues" evidence="5">
    <location>
        <begin position="79"/>
        <end position="95"/>
    </location>
</feature>
<proteinExistence type="predicted"/>
<dbReference type="EMBL" id="KE344220">
    <property type="protein sequence ID" value="EXB55050.1"/>
    <property type="molecule type" value="Genomic_DNA"/>
</dbReference>
<dbReference type="Proteomes" id="UP000030645">
    <property type="component" value="Unassembled WGS sequence"/>
</dbReference>
<feature type="compositionally biased region" description="Acidic residues" evidence="5">
    <location>
        <begin position="525"/>
        <end position="549"/>
    </location>
</feature>
<feature type="compositionally biased region" description="Acidic residues" evidence="5">
    <location>
        <begin position="586"/>
        <end position="618"/>
    </location>
</feature>
<dbReference type="InterPro" id="IPR017907">
    <property type="entry name" value="Znf_RING_CS"/>
</dbReference>
<feature type="compositionally biased region" description="Acidic residues" evidence="5">
    <location>
        <begin position="159"/>
        <end position="179"/>
    </location>
</feature>
<evidence type="ECO:0000313" key="8">
    <source>
        <dbReference type="EMBL" id="EXB55050.1"/>
    </source>
</evidence>
<dbReference type="InterPro" id="IPR019787">
    <property type="entry name" value="Znf_PHD-finger"/>
</dbReference>
<sequence>MVRGGKVSSKRKFRKWDRYNDKASDDSDEDYVVSDEENEVSDYSDEDYCSSVDGHASEESFGSFVEEEEEEEEEEGTRKRVKKVGRSKPKKRARRFIVEEEDEDEQEEEEEVGDEDRDEDEEMNEVKTTARSKVQSGFSRPQKNGVKPSQKRRVTYKEDEVDDDDDELTPNNDEEDEEMNEVKTTARSKVQRAFSRPQKNGVKPSQKRRVTYKEDEVDDDDDDDEFTPNNGEEDEEDDVEDGEMNEVKTTARSKGQMGFSRPQKNGVKPSQKRRIMFKEDEVDDDDDEFTPNNDEEGEEDEVEDEEMNEVKTTARSKVQRGFSRPQKNGVKPSQKRRITFKEDEVDDDDDEFTPNNDEEDEVEDEEMNEVKTTARSKVQRGFSRPQKNGVKPSQKRRVTYKEDEVDDDDDEFTPNNDEDEEDEVEDEEMNEVKMTARSKVQMGFSRPQKNGVKPSQKRRITFKEDEVDDDDDEFTPNNDEEDEVEDEEMNEVKTTARSKVQRGFSRPQKNGVKPSQKRRVTYKEDEVDGDDDEFTPNNDEEDEVEDEEMNEVKTTARSKVQRGFSRPQKNGVKPSQKRRVTYKEDGVDDEDDDEFTPNNDEEDEEFTPDDDDCSDEEESRAKKKKNNAKAGKRVLQKKGPAGGRKRRRKSMASKKPLRKTRGFRRKVRSDGDDDGDFMDNGLALRDKGEMRRAWKRRLYTVPSDSDFASAGSSEYKYTISEEEREQVREAREYCGKLKTNLRSSSASNKIQEDVVLQPGRKPTGRKGKEKVEEVKAEVVRQVCGICLSEEDKRKVRGTLNCCTHYFCFPCIMEWAKVESRCPLCKQRFNTISKTARNTAGIDLREMAIQVPERDQVYQPSEEELRSYIDPYENVICTECHEGGDDGLMLLCDLCDSPAHTYCVGLGREVPEGNWYCDGCRPVATGSSSSPAQTRLSDQRTTSSTVSDRASTVTNYFIEGLDLNSVYSQGFGSLSSPRYHFGGFQVTSPLPGAGAPTLFGRRLIHRHIQQLLSVNRMGHMADRHEGNSGANLISDLNSPLDQGRETPRQRASTQEMGVVHAFFRERLRENLSTPVQDTDLFSPRISQVRRQMGGQDPLTASAGGPSNGSLWPGLVERSSPLNFEQQLCQCNGGPNNGRDRGETDLHTAKEELHSMIKLHLKNLLRDSNLAQSTLMDIARSSTHTILAACELEHKSNEVVAVPVPPPPICGHIELLGGSKASLMRGRCSSCFDSFVGEVVKKILDTKLSERWLSLGL</sequence>
<feature type="compositionally biased region" description="Acidic residues" evidence="5">
    <location>
        <begin position="465"/>
        <end position="489"/>
    </location>
</feature>
<feature type="region of interest" description="Disordered" evidence="5">
    <location>
        <begin position="18"/>
        <end position="681"/>
    </location>
</feature>
<evidence type="ECO:0000256" key="5">
    <source>
        <dbReference type="SAM" id="MobiDB-lite"/>
    </source>
</evidence>
<dbReference type="InterPro" id="IPR011011">
    <property type="entry name" value="Znf_FYVE_PHD"/>
</dbReference>
<evidence type="ECO:0000313" key="9">
    <source>
        <dbReference type="Proteomes" id="UP000030645"/>
    </source>
</evidence>
<dbReference type="OrthoDB" id="365379at2759"/>
<feature type="compositionally biased region" description="Acidic residues" evidence="5">
    <location>
        <begin position="99"/>
        <end position="123"/>
    </location>
</feature>
<dbReference type="PANTHER" id="PTHR47177">
    <property type="entry name" value="F18C1.6 PROTEIN"/>
    <property type="match status" value="1"/>
</dbReference>
<keyword evidence="3" id="KW-0862">Zinc</keyword>
<dbReference type="PROSITE" id="PS50016">
    <property type="entry name" value="ZF_PHD_2"/>
    <property type="match status" value="1"/>
</dbReference>
<dbReference type="Gene3D" id="3.30.40.10">
    <property type="entry name" value="Zinc/RING finger domain, C3HC4 (zinc finger)"/>
    <property type="match status" value="2"/>
</dbReference>
<name>W9QVE0_9ROSA</name>
<feature type="compositionally biased region" description="Acidic residues" evidence="5">
    <location>
        <begin position="343"/>
        <end position="367"/>
    </location>
</feature>
<dbReference type="SMART" id="SM00184">
    <property type="entry name" value="RING"/>
    <property type="match status" value="1"/>
</dbReference>
<keyword evidence="2 4" id="KW-0863">Zinc-finger</keyword>
<dbReference type="GO" id="GO:0008270">
    <property type="term" value="F:zinc ion binding"/>
    <property type="evidence" value="ECO:0007669"/>
    <property type="project" value="UniProtKB-KW"/>
</dbReference>
<evidence type="ECO:0000256" key="2">
    <source>
        <dbReference type="ARBA" id="ARBA00022771"/>
    </source>
</evidence>
<dbReference type="SUPFAM" id="SSF57850">
    <property type="entry name" value="RING/U-box"/>
    <property type="match status" value="1"/>
</dbReference>
<evidence type="ECO:0000259" key="6">
    <source>
        <dbReference type="PROSITE" id="PS50016"/>
    </source>
</evidence>
<keyword evidence="9" id="KW-1185">Reference proteome</keyword>
<feature type="compositionally biased region" description="Acidic residues" evidence="5">
    <location>
        <begin position="26"/>
        <end position="48"/>
    </location>
</feature>
<dbReference type="PROSITE" id="PS50089">
    <property type="entry name" value="ZF_RING_2"/>
    <property type="match status" value="1"/>
</dbReference>
<dbReference type="InterPro" id="IPR013083">
    <property type="entry name" value="Znf_RING/FYVE/PHD"/>
</dbReference>
<dbReference type="eggNOG" id="KOG4430">
    <property type="taxonomic scope" value="Eukaryota"/>
</dbReference>
<feature type="region of interest" description="Disordered" evidence="5">
    <location>
        <begin position="924"/>
        <end position="944"/>
    </location>
</feature>
<protein>
    <submittedName>
        <fullName evidence="8">PHD and RING finger domain-containing protein 1</fullName>
    </submittedName>
</protein>
<dbReference type="PROSITE" id="PS00518">
    <property type="entry name" value="ZF_RING_1"/>
    <property type="match status" value="1"/>
</dbReference>
<feature type="compositionally biased region" description="Basic residues" evidence="5">
    <location>
        <begin position="621"/>
        <end position="636"/>
    </location>
</feature>
<feature type="compositionally biased region" description="Polar residues" evidence="5">
    <location>
        <begin position="126"/>
        <end position="142"/>
    </location>
</feature>
<organism evidence="8 9">
    <name type="scientific">Morus notabilis</name>
    <dbReference type="NCBI Taxonomy" id="981085"/>
    <lineage>
        <taxon>Eukaryota</taxon>
        <taxon>Viridiplantae</taxon>
        <taxon>Streptophyta</taxon>
        <taxon>Embryophyta</taxon>
        <taxon>Tracheophyta</taxon>
        <taxon>Spermatophyta</taxon>
        <taxon>Magnoliopsida</taxon>
        <taxon>eudicotyledons</taxon>
        <taxon>Gunneridae</taxon>
        <taxon>Pentapetalae</taxon>
        <taxon>rosids</taxon>
        <taxon>fabids</taxon>
        <taxon>Rosales</taxon>
        <taxon>Moraceae</taxon>
        <taxon>Moreae</taxon>
        <taxon>Morus</taxon>
    </lineage>
</organism>
<evidence type="ECO:0000256" key="4">
    <source>
        <dbReference type="PROSITE-ProRule" id="PRU00175"/>
    </source>
</evidence>
<feature type="compositionally biased region" description="Acidic residues" evidence="5">
    <location>
        <begin position="403"/>
        <end position="429"/>
    </location>
</feature>
<evidence type="ECO:0000256" key="1">
    <source>
        <dbReference type="ARBA" id="ARBA00022723"/>
    </source>
</evidence>
<dbReference type="AlphaFoldDB" id="W9QVE0"/>
<dbReference type="InterPro" id="IPR001841">
    <property type="entry name" value="Znf_RING"/>
</dbReference>
<feature type="domain" description="PHD-type" evidence="6">
    <location>
        <begin position="873"/>
        <end position="922"/>
    </location>
</feature>
<dbReference type="CDD" id="cd16574">
    <property type="entry name" value="RING-HC_Topors"/>
    <property type="match status" value="1"/>
</dbReference>
<keyword evidence="1" id="KW-0479">Metal-binding</keyword>